<protein>
    <submittedName>
        <fullName evidence="1">Uncharacterized protein</fullName>
    </submittedName>
</protein>
<dbReference type="HOGENOM" id="CLU_2670591_0_0_1"/>
<accession>A0A0C2T2L8</accession>
<keyword evidence="2" id="KW-1185">Reference proteome</keyword>
<evidence type="ECO:0000313" key="1">
    <source>
        <dbReference type="EMBL" id="KIL60724.1"/>
    </source>
</evidence>
<gene>
    <name evidence="1" type="ORF">M378DRAFT_167827</name>
</gene>
<name>A0A0C2T2L8_AMAMK</name>
<reference evidence="1 2" key="1">
    <citation type="submission" date="2014-04" db="EMBL/GenBank/DDBJ databases">
        <title>Evolutionary Origins and Diversification of the Mycorrhizal Mutualists.</title>
        <authorList>
            <consortium name="DOE Joint Genome Institute"/>
            <consortium name="Mycorrhizal Genomics Consortium"/>
            <person name="Kohler A."/>
            <person name="Kuo A."/>
            <person name="Nagy L.G."/>
            <person name="Floudas D."/>
            <person name="Copeland A."/>
            <person name="Barry K.W."/>
            <person name="Cichocki N."/>
            <person name="Veneault-Fourrey C."/>
            <person name="LaButti K."/>
            <person name="Lindquist E.A."/>
            <person name="Lipzen A."/>
            <person name="Lundell T."/>
            <person name="Morin E."/>
            <person name="Murat C."/>
            <person name="Riley R."/>
            <person name="Ohm R."/>
            <person name="Sun H."/>
            <person name="Tunlid A."/>
            <person name="Henrissat B."/>
            <person name="Grigoriev I.V."/>
            <person name="Hibbett D.S."/>
            <person name="Martin F."/>
        </authorList>
    </citation>
    <scope>NUCLEOTIDE SEQUENCE [LARGE SCALE GENOMIC DNA]</scope>
    <source>
        <strain evidence="1 2">Koide BX008</strain>
    </source>
</reference>
<proteinExistence type="predicted"/>
<evidence type="ECO:0000313" key="2">
    <source>
        <dbReference type="Proteomes" id="UP000054549"/>
    </source>
</evidence>
<dbReference type="AlphaFoldDB" id="A0A0C2T2L8"/>
<dbReference type="Proteomes" id="UP000054549">
    <property type="component" value="Unassembled WGS sequence"/>
</dbReference>
<organism evidence="1 2">
    <name type="scientific">Amanita muscaria (strain Koide BX008)</name>
    <dbReference type="NCBI Taxonomy" id="946122"/>
    <lineage>
        <taxon>Eukaryota</taxon>
        <taxon>Fungi</taxon>
        <taxon>Dikarya</taxon>
        <taxon>Basidiomycota</taxon>
        <taxon>Agaricomycotina</taxon>
        <taxon>Agaricomycetes</taxon>
        <taxon>Agaricomycetidae</taxon>
        <taxon>Agaricales</taxon>
        <taxon>Pluteineae</taxon>
        <taxon>Amanitaceae</taxon>
        <taxon>Amanita</taxon>
    </lineage>
</organism>
<sequence>MTGALAIYVSFSKVVNFAETLRKKQFRSQNKVSVRHSKRVVTDCERRIRELSSSKQCLRFQQSAISMMFVVETSA</sequence>
<dbReference type="EMBL" id="KN818294">
    <property type="protein sequence ID" value="KIL60724.1"/>
    <property type="molecule type" value="Genomic_DNA"/>
</dbReference>
<dbReference type="InParanoid" id="A0A0C2T2L8"/>